<dbReference type="Proteomes" id="UP000235777">
    <property type="component" value="Unassembled WGS sequence"/>
</dbReference>
<comment type="caution">
    <text evidence="1">The sequence shown here is derived from an EMBL/GenBank/DDBJ whole genome shotgun (WGS) entry which is preliminary data.</text>
</comment>
<gene>
    <name evidence="1" type="ORF">C0Z20_08090</name>
</gene>
<protein>
    <submittedName>
        <fullName evidence="1">Uncharacterized protein</fullName>
    </submittedName>
</protein>
<dbReference type="EMBL" id="PNYC01000004">
    <property type="protein sequence ID" value="PMS37273.1"/>
    <property type="molecule type" value="Genomic_DNA"/>
</dbReference>
<dbReference type="STRING" id="863227.GCA_000373005_01258"/>
<proteinExistence type="predicted"/>
<keyword evidence="2" id="KW-1185">Reference proteome</keyword>
<reference evidence="1 2" key="1">
    <citation type="submission" date="2018-01" db="EMBL/GenBank/DDBJ databases">
        <title>Whole genome analyses suggest that Burkholderia sensu lato contains two further novel genera in the rhizoxinica-symbiotica group Mycetohabitans gen. nov., and Trinickia gen. nov.: implications for the evolution of diazotrophy and nodulation in the Burkholderiaceae.</title>
        <authorList>
            <person name="Estrada-de los Santos P."/>
            <person name="Palmer M."/>
            <person name="Chavez-Ramirez B."/>
            <person name="Beukes C."/>
            <person name="Steenkamp E.T."/>
            <person name="Hirsch A.M."/>
            <person name="Manyaka P."/>
            <person name="Maluk M."/>
            <person name="Lafos M."/>
            <person name="Crook M."/>
            <person name="Gross E."/>
            <person name="Simon M.F."/>
            <person name="Bueno dos Reis Junior F."/>
            <person name="Poole P.S."/>
            <person name="Venter S.N."/>
            <person name="James E.K."/>
        </authorList>
    </citation>
    <scope>NUCLEOTIDE SEQUENCE [LARGE SCALE GENOMIC DNA]</scope>
    <source>
        <strain evidence="1 2">JPY 581</strain>
    </source>
</reference>
<dbReference type="RefSeq" id="WP_018439797.1">
    <property type="nucleotide sequence ID" value="NZ_KB890166.1"/>
</dbReference>
<organism evidence="1 2">
    <name type="scientific">Trinickia symbiotica</name>
    <dbReference type="NCBI Taxonomy" id="863227"/>
    <lineage>
        <taxon>Bacteria</taxon>
        <taxon>Pseudomonadati</taxon>
        <taxon>Pseudomonadota</taxon>
        <taxon>Betaproteobacteria</taxon>
        <taxon>Burkholderiales</taxon>
        <taxon>Burkholderiaceae</taxon>
        <taxon>Trinickia</taxon>
    </lineage>
</organism>
<dbReference type="AlphaFoldDB" id="A0A2N7X694"/>
<accession>A0A2N7X694</accession>
<evidence type="ECO:0000313" key="2">
    <source>
        <dbReference type="Proteomes" id="UP000235777"/>
    </source>
</evidence>
<sequence>MDVRENPKPVKGDLKITASLDQSTPYSGQKVKMSITPSKAVDLPTYGKNLQFQISSPFVGIIAYPSAESQLTQDISSNLSGPWTCDGIVNPNGQDSITMRGMIYDSNLQDSSNPRGALPDVGRGKPVKLQDAVVPRTVLLQSVSSPSQPTVDGTQQLGISARIQDKANSATAITGKFAPLVTDQNGQALSGVAFYSGDNETASTQVSTVSSDGKTIALDTLTSDNQQLKVWVVAATNDNAVYRLNMKLGNDVDAPVGTIVIADLITGEASGYLPGPKVKEASDEVVHVTQDMYYLHFYIPTPEQGALESGDSLVLLVNGQSPSTVPTISYTPNDYVTVFTIPSNDFRLIPPTSDQPTENTVQYVAWRNQAGLPSAPVLSTPSTLWYSIDPGFTQGIPPQTNSKYGAPKIPQTASVAILTANIIAQGLNVEVPWSTDGSDWTPQDKDQITVTFYLNGWDATGAPKPLGTPSLSHVLDQTNDIDGNKRSITLPVPPDRFAEYGQDFKSSGDEPTMSVQYSVVHDGAAPSTAVYSGVFEFQFNTISVGTGIG</sequence>
<evidence type="ECO:0000313" key="1">
    <source>
        <dbReference type="EMBL" id="PMS37273.1"/>
    </source>
</evidence>
<name>A0A2N7X694_9BURK</name>